<evidence type="ECO:0000313" key="9">
    <source>
        <dbReference type="Proteomes" id="UP000075515"/>
    </source>
</evidence>
<feature type="transmembrane region" description="Helical" evidence="6">
    <location>
        <begin position="386"/>
        <end position="405"/>
    </location>
</feature>
<feature type="transmembrane region" description="Helical" evidence="6">
    <location>
        <begin position="228"/>
        <end position="252"/>
    </location>
</feature>
<feature type="domain" description="Major facilitator superfamily (MFS) profile" evidence="7">
    <location>
        <begin position="21"/>
        <end position="408"/>
    </location>
</feature>
<dbReference type="GO" id="GO:0005886">
    <property type="term" value="C:plasma membrane"/>
    <property type="evidence" value="ECO:0007669"/>
    <property type="project" value="UniProtKB-SubCell"/>
</dbReference>
<dbReference type="Pfam" id="PF07690">
    <property type="entry name" value="MFS_1"/>
    <property type="match status" value="2"/>
</dbReference>
<dbReference type="PANTHER" id="PTHR43124:SF10">
    <property type="entry name" value="PURINE EFFLUX PUMP PBUE"/>
    <property type="match status" value="1"/>
</dbReference>
<dbReference type="InterPro" id="IPR020846">
    <property type="entry name" value="MFS_dom"/>
</dbReference>
<comment type="caution">
    <text evidence="8">The sequence shown here is derived from an EMBL/GenBank/DDBJ whole genome shotgun (WGS) entry which is preliminary data.</text>
</comment>
<dbReference type="Gene3D" id="1.20.1250.20">
    <property type="entry name" value="MFS general substrate transporter like domains"/>
    <property type="match status" value="1"/>
</dbReference>
<feature type="transmembrane region" description="Helical" evidence="6">
    <location>
        <begin position="59"/>
        <end position="79"/>
    </location>
</feature>
<dbReference type="AlphaFoldDB" id="A0A150SZJ7"/>
<dbReference type="CDD" id="cd17324">
    <property type="entry name" value="MFS_NepI_like"/>
    <property type="match status" value="1"/>
</dbReference>
<keyword evidence="3 6" id="KW-0812">Transmembrane</keyword>
<evidence type="ECO:0000256" key="5">
    <source>
        <dbReference type="ARBA" id="ARBA00023136"/>
    </source>
</evidence>
<evidence type="ECO:0000256" key="6">
    <source>
        <dbReference type="SAM" id="Phobius"/>
    </source>
</evidence>
<reference evidence="8 9" key="1">
    <citation type="submission" date="2014-02" db="EMBL/GenBank/DDBJ databases">
        <title>The small core and large imbalanced accessory genome model reveals a collaborative survival strategy of Sorangium cellulosum strains in nature.</title>
        <authorList>
            <person name="Han K."/>
            <person name="Peng R."/>
            <person name="Blom J."/>
            <person name="Li Y.-Z."/>
        </authorList>
    </citation>
    <scope>NUCLEOTIDE SEQUENCE [LARGE SCALE GENOMIC DNA]</scope>
    <source>
        <strain evidence="8 9">So0149</strain>
    </source>
</reference>
<dbReference type="InterPro" id="IPR050189">
    <property type="entry name" value="MFS_Efflux_Transporters"/>
</dbReference>
<gene>
    <name evidence="8" type="ORF">BE18_04565</name>
</gene>
<feature type="transmembrane region" description="Helical" evidence="6">
    <location>
        <begin position="20"/>
        <end position="39"/>
    </location>
</feature>
<evidence type="ECO:0000256" key="4">
    <source>
        <dbReference type="ARBA" id="ARBA00022989"/>
    </source>
</evidence>
<dbReference type="GO" id="GO:0022857">
    <property type="term" value="F:transmembrane transporter activity"/>
    <property type="evidence" value="ECO:0007669"/>
    <property type="project" value="InterPro"/>
</dbReference>
<protein>
    <recommendedName>
        <fullName evidence="7">Major facilitator superfamily (MFS) profile domain-containing protein</fullName>
    </recommendedName>
</protein>
<organism evidence="8 9">
    <name type="scientific">Sorangium cellulosum</name>
    <name type="common">Polyangium cellulosum</name>
    <dbReference type="NCBI Taxonomy" id="56"/>
    <lineage>
        <taxon>Bacteria</taxon>
        <taxon>Pseudomonadati</taxon>
        <taxon>Myxococcota</taxon>
        <taxon>Polyangia</taxon>
        <taxon>Polyangiales</taxon>
        <taxon>Polyangiaceae</taxon>
        <taxon>Sorangium</taxon>
    </lineage>
</organism>
<dbReference type="InterPro" id="IPR011701">
    <property type="entry name" value="MFS"/>
</dbReference>
<name>A0A150SZJ7_SORCE</name>
<keyword evidence="4 6" id="KW-1133">Transmembrane helix</keyword>
<evidence type="ECO:0000259" key="7">
    <source>
        <dbReference type="PROSITE" id="PS50850"/>
    </source>
</evidence>
<dbReference type="EMBL" id="JEMC01002069">
    <property type="protein sequence ID" value="KYF91080.1"/>
    <property type="molecule type" value="Genomic_DNA"/>
</dbReference>
<dbReference type="InterPro" id="IPR036259">
    <property type="entry name" value="MFS_trans_sf"/>
</dbReference>
<comment type="subcellular location">
    <subcellularLocation>
        <location evidence="1">Cell membrane</location>
        <topology evidence="1">Multi-pass membrane protein</topology>
    </subcellularLocation>
</comment>
<feature type="transmembrane region" description="Helical" evidence="6">
    <location>
        <begin position="86"/>
        <end position="106"/>
    </location>
</feature>
<proteinExistence type="predicted"/>
<dbReference type="Proteomes" id="UP000075515">
    <property type="component" value="Unassembled WGS sequence"/>
</dbReference>
<evidence type="ECO:0000256" key="2">
    <source>
        <dbReference type="ARBA" id="ARBA00022475"/>
    </source>
</evidence>
<feature type="transmembrane region" description="Helical" evidence="6">
    <location>
        <begin position="145"/>
        <end position="168"/>
    </location>
</feature>
<feature type="transmembrane region" description="Helical" evidence="6">
    <location>
        <begin position="174"/>
        <end position="195"/>
    </location>
</feature>
<keyword evidence="2" id="KW-1003">Cell membrane</keyword>
<evidence type="ECO:0000256" key="3">
    <source>
        <dbReference type="ARBA" id="ARBA00022692"/>
    </source>
</evidence>
<dbReference type="SUPFAM" id="SSF103473">
    <property type="entry name" value="MFS general substrate transporter"/>
    <property type="match status" value="1"/>
</dbReference>
<dbReference type="PANTHER" id="PTHR43124">
    <property type="entry name" value="PURINE EFFLUX PUMP PBUE"/>
    <property type="match status" value="1"/>
</dbReference>
<accession>A0A150SZJ7</accession>
<evidence type="ECO:0000313" key="8">
    <source>
        <dbReference type="EMBL" id="KYF91080.1"/>
    </source>
</evidence>
<keyword evidence="5 6" id="KW-0472">Membrane</keyword>
<dbReference type="PROSITE" id="PS50850">
    <property type="entry name" value="MFS"/>
    <property type="match status" value="1"/>
</dbReference>
<sequence length="411" mass="42136">MPTGPSGRAPVTGAPASERALIFALALVHFAHIVDFLLVMPLGPQLMQDFGIRADRFSWIVSSYSTAGGVVGLLAAGVVDRFDRRTALLVVYAAFVLATAACSIAPSFAALLAARAATGACAGLLSALVFTIVSDVVPAERRGAAVGSVMTAFSLASIAGVPGGLALANLLGSRAAFLALALSCVPGGLLAWRVVPSVRGHLRTTPARGAWPAGSGLRVLSAEPGARYALLLTFALILGQFTVVPFISPAMVSNGVLTQAQLPWMYLLGGAFTTVSNPLVGTMADRYGPQRVFRVTVLSSTVFLMLMSLTIQGPLPAVLAISTMFFVTVSGRMNPAMMLVASSVAPKSRGALMTLNISAQQLTAGLSATLGGLILAQGPAGRLENFPYVGAMAVAFSLGAVAVAARIQPRG</sequence>
<feature type="transmembrane region" description="Helical" evidence="6">
    <location>
        <begin position="264"/>
        <end position="280"/>
    </location>
</feature>
<evidence type="ECO:0000256" key="1">
    <source>
        <dbReference type="ARBA" id="ARBA00004651"/>
    </source>
</evidence>
<feature type="transmembrane region" description="Helical" evidence="6">
    <location>
        <begin position="112"/>
        <end position="133"/>
    </location>
</feature>